<dbReference type="InterPro" id="IPR016024">
    <property type="entry name" value="ARM-type_fold"/>
</dbReference>
<feature type="compositionally biased region" description="Low complexity" evidence="5">
    <location>
        <begin position="198"/>
        <end position="214"/>
    </location>
</feature>
<protein>
    <submittedName>
        <fullName evidence="7">Microtubule-associated protein, microtubule dynamics during spindle orientation</fullName>
    </submittedName>
</protein>
<evidence type="ECO:0000313" key="7">
    <source>
        <dbReference type="EMBL" id="KAG0277636.1"/>
    </source>
</evidence>
<dbReference type="AlphaFoldDB" id="A0A9P6QM37"/>
<dbReference type="GO" id="GO:0051010">
    <property type="term" value="F:microtubule plus-end binding"/>
    <property type="evidence" value="ECO:0007669"/>
    <property type="project" value="InterPro"/>
</dbReference>
<dbReference type="SUPFAM" id="SSF48371">
    <property type="entry name" value="ARM repeat"/>
    <property type="match status" value="1"/>
</dbReference>
<reference evidence="7" key="1">
    <citation type="journal article" date="2020" name="Fungal Divers.">
        <title>Resolving the Mortierellaceae phylogeny through synthesis of multi-gene phylogenetics and phylogenomics.</title>
        <authorList>
            <person name="Vandepol N."/>
            <person name="Liber J."/>
            <person name="Desiro A."/>
            <person name="Na H."/>
            <person name="Kennedy M."/>
            <person name="Barry K."/>
            <person name="Grigoriev I.V."/>
            <person name="Miller A.N."/>
            <person name="O'Donnell K."/>
            <person name="Stajich J.E."/>
            <person name="Bonito G."/>
        </authorList>
    </citation>
    <scope>NUCLEOTIDE SEQUENCE</scope>
    <source>
        <strain evidence="7">NVP60</strain>
    </source>
</reference>
<organism evidence="7 8">
    <name type="scientific">Linnemannia gamsii</name>
    <dbReference type="NCBI Taxonomy" id="64522"/>
    <lineage>
        <taxon>Eukaryota</taxon>
        <taxon>Fungi</taxon>
        <taxon>Fungi incertae sedis</taxon>
        <taxon>Mucoromycota</taxon>
        <taxon>Mortierellomycotina</taxon>
        <taxon>Mortierellomycetes</taxon>
        <taxon>Mortierellales</taxon>
        <taxon>Mortierellaceae</taxon>
        <taxon>Linnemannia</taxon>
    </lineage>
</organism>
<dbReference type="GO" id="GO:0005881">
    <property type="term" value="C:cytoplasmic microtubule"/>
    <property type="evidence" value="ECO:0007669"/>
    <property type="project" value="UniProtKB-ARBA"/>
</dbReference>
<dbReference type="GO" id="GO:0099070">
    <property type="term" value="C:static microtubule bundle"/>
    <property type="evidence" value="ECO:0007669"/>
    <property type="project" value="UniProtKB-ARBA"/>
</dbReference>
<evidence type="ECO:0000256" key="5">
    <source>
        <dbReference type="SAM" id="MobiDB-lite"/>
    </source>
</evidence>
<accession>A0A9P6QM37</accession>
<comment type="caution">
    <text evidence="7">The sequence shown here is derived from an EMBL/GenBank/DDBJ whole genome shotgun (WGS) entry which is preliminary data.</text>
</comment>
<keyword evidence="4" id="KW-0206">Cytoskeleton</keyword>
<evidence type="ECO:0000313" key="8">
    <source>
        <dbReference type="Proteomes" id="UP000823405"/>
    </source>
</evidence>
<feature type="region of interest" description="Disordered" evidence="5">
    <location>
        <begin position="198"/>
        <end position="229"/>
    </location>
</feature>
<evidence type="ECO:0000256" key="1">
    <source>
        <dbReference type="ARBA" id="ARBA00004245"/>
    </source>
</evidence>
<evidence type="ECO:0000256" key="4">
    <source>
        <dbReference type="ARBA" id="ARBA00023212"/>
    </source>
</evidence>
<dbReference type="Proteomes" id="UP000823405">
    <property type="component" value="Unassembled WGS sequence"/>
</dbReference>
<dbReference type="SMART" id="SM01349">
    <property type="entry name" value="TOG"/>
    <property type="match status" value="1"/>
</dbReference>
<sequence length="335" mass="35597">MADTNINIVIVAANCLEGLARGLRDNFNKYKPSVAGLVMDRLKERKVTVVEALSGALNAMYSTISYAELLEDTAANVVHKNPQIRAEVIKLQVHRLKEIKIAPSKVEIKNACEMLIKAFDDGDATVREATAEALGTLMKCCGEKPLLVYMEKLDAVKTGKVKEYFDKAVVKAKAAPVAAPPKPAPKVVAAAKPAPKKAAPAAAKEADAPSAAPVKKPLGKPPALSSAKKPVAKAPAAAAPAASAAAKKVAPVAGGGAKKEEEPLRYKFSSETAEEQAADFLSPELIAEFGDSSWKVRLEAMEKLHELVDSNPGFEAELITRVLAKKPGWKESNFQ</sequence>
<dbReference type="GO" id="GO:0051315">
    <property type="term" value="P:attachment of mitotic spindle microtubules to kinetochore"/>
    <property type="evidence" value="ECO:0007669"/>
    <property type="project" value="UniProtKB-ARBA"/>
</dbReference>
<feature type="domain" description="TOG" evidence="6">
    <location>
        <begin position="1"/>
        <end position="174"/>
    </location>
</feature>
<dbReference type="OrthoDB" id="205662at2759"/>
<feature type="non-terminal residue" evidence="7">
    <location>
        <position position="1"/>
    </location>
</feature>
<gene>
    <name evidence="7" type="primary">STU2_2</name>
    <name evidence="7" type="ORF">BGZ97_009857</name>
</gene>
<dbReference type="GO" id="GO:0000022">
    <property type="term" value="P:mitotic spindle elongation"/>
    <property type="evidence" value="ECO:0007669"/>
    <property type="project" value="UniProtKB-ARBA"/>
</dbReference>
<dbReference type="PANTHER" id="PTHR12609">
    <property type="entry name" value="MICROTUBULE ASSOCIATED PROTEIN XMAP215"/>
    <property type="match status" value="1"/>
</dbReference>
<dbReference type="InterPro" id="IPR034085">
    <property type="entry name" value="TOG"/>
</dbReference>
<dbReference type="GO" id="GO:0044732">
    <property type="term" value="C:mitotic spindle pole body"/>
    <property type="evidence" value="ECO:0007669"/>
    <property type="project" value="UniProtKB-ARBA"/>
</dbReference>
<dbReference type="InterPro" id="IPR045110">
    <property type="entry name" value="XMAP215"/>
</dbReference>
<dbReference type="EMBL" id="JAAAIN010004877">
    <property type="protein sequence ID" value="KAG0277636.1"/>
    <property type="molecule type" value="Genomic_DNA"/>
</dbReference>
<dbReference type="GO" id="GO:0061863">
    <property type="term" value="F:microtubule plus end polymerase"/>
    <property type="evidence" value="ECO:0007669"/>
    <property type="project" value="InterPro"/>
</dbReference>
<proteinExistence type="predicted"/>
<evidence type="ECO:0000256" key="3">
    <source>
        <dbReference type="ARBA" id="ARBA00022737"/>
    </source>
</evidence>
<dbReference type="GO" id="GO:1990498">
    <property type="term" value="C:mitotic spindle microtubule"/>
    <property type="evidence" value="ECO:0007669"/>
    <property type="project" value="UniProtKB-ARBA"/>
</dbReference>
<dbReference type="GO" id="GO:0046785">
    <property type="term" value="P:microtubule polymerization"/>
    <property type="evidence" value="ECO:0007669"/>
    <property type="project" value="InterPro"/>
</dbReference>
<dbReference type="InterPro" id="IPR000357">
    <property type="entry name" value="HEAT"/>
</dbReference>
<dbReference type="InterPro" id="IPR011989">
    <property type="entry name" value="ARM-like"/>
</dbReference>
<keyword evidence="2" id="KW-0963">Cytoplasm</keyword>
<comment type="subcellular location">
    <subcellularLocation>
        <location evidence="1">Cytoplasm</location>
        <location evidence="1">Cytoskeleton</location>
    </subcellularLocation>
</comment>
<dbReference type="FunFam" id="1.25.10.10:FF:000019">
    <property type="entry name" value="Cytoskeleton-associated protein 5"/>
    <property type="match status" value="1"/>
</dbReference>
<dbReference type="GO" id="GO:0030951">
    <property type="term" value="P:establishment or maintenance of microtubule cytoskeleton polarity"/>
    <property type="evidence" value="ECO:0007669"/>
    <property type="project" value="InterPro"/>
</dbReference>
<keyword evidence="3" id="KW-0677">Repeat</keyword>
<name>A0A9P6QM37_9FUNG</name>
<evidence type="ECO:0000256" key="2">
    <source>
        <dbReference type="ARBA" id="ARBA00022490"/>
    </source>
</evidence>
<dbReference type="GO" id="GO:1990571">
    <property type="term" value="P:meiotic centromere clustering"/>
    <property type="evidence" value="ECO:0007669"/>
    <property type="project" value="UniProtKB-ARBA"/>
</dbReference>
<evidence type="ECO:0000259" key="6">
    <source>
        <dbReference type="SMART" id="SM01349"/>
    </source>
</evidence>
<keyword evidence="8" id="KW-1185">Reference proteome</keyword>
<dbReference type="Gene3D" id="1.25.10.10">
    <property type="entry name" value="Leucine-rich Repeat Variant"/>
    <property type="match status" value="2"/>
</dbReference>
<dbReference type="Pfam" id="PF02985">
    <property type="entry name" value="HEAT"/>
    <property type="match status" value="1"/>
</dbReference>